<evidence type="ECO:0000256" key="2">
    <source>
        <dbReference type="ARBA" id="ARBA00023015"/>
    </source>
</evidence>
<feature type="domain" description="HTH lysR-type" evidence="5">
    <location>
        <begin position="1"/>
        <end position="58"/>
    </location>
</feature>
<dbReference type="Gene3D" id="3.40.190.10">
    <property type="entry name" value="Periplasmic binding protein-like II"/>
    <property type="match status" value="2"/>
</dbReference>
<keyword evidence="3" id="KW-0238">DNA-binding</keyword>
<organism evidence="6">
    <name type="scientific">Microbacterium sp. A8/3-1</name>
    <dbReference type="NCBI Taxonomy" id="3160749"/>
    <lineage>
        <taxon>Bacteria</taxon>
        <taxon>Bacillati</taxon>
        <taxon>Actinomycetota</taxon>
        <taxon>Actinomycetes</taxon>
        <taxon>Micrococcales</taxon>
        <taxon>Microbacteriaceae</taxon>
        <taxon>Microbacterium</taxon>
    </lineage>
</organism>
<dbReference type="InterPro" id="IPR005119">
    <property type="entry name" value="LysR_subst-bd"/>
</dbReference>
<dbReference type="Pfam" id="PF00126">
    <property type="entry name" value="HTH_1"/>
    <property type="match status" value="1"/>
</dbReference>
<dbReference type="GO" id="GO:0032993">
    <property type="term" value="C:protein-DNA complex"/>
    <property type="evidence" value="ECO:0007669"/>
    <property type="project" value="TreeGrafter"/>
</dbReference>
<evidence type="ECO:0000259" key="5">
    <source>
        <dbReference type="PROSITE" id="PS50931"/>
    </source>
</evidence>
<dbReference type="Gene3D" id="1.10.10.10">
    <property type="entry name" value="Winged helix-like DNA-binding domain superfamily/Winged helix DNA-binding domain"/>
    <property type="match status" value="1"/>
</dbReference>
<dbReference type="InterPro" id="IPR036388">
    <property type="entry name" value="WH-like_DNA-bd_sf"/>
</dbReference>
<evidence type="ECO:0000313" key="6">
    <source>
        <dbReference type="EMBL" id="XBX78920.1"/>
    </source>
</evidence>
<protein>
    <submittedName>
        <fullName evidence="6">LysR family transcriptional regulator</fullName>
    </submittedName>
</protein>
<dbReference type="GO" id="GO:0003700">
    <property type="term" value="F:DNA-binding transcription factor activity"/>
    <property type="evidence" value="ECO:0007669"/>
    <property type="project" value="InterPro"/>
</dbReference>
<dbReference type="SUPFAM" id="SSF46785">
    <property type="entry name" value="Winged helix' DNA-binding domain"/>
    <property type="match status" value="1"/>
</dbReference>
<gene>
    <name evidence="6" type="ORF">ABS642_02185</name>
</gene>
<comment type="similarity">
    <text evidence="1">Belongs to the LysR transcriptional regulatory family.</text>
</comment>
<dbReference type="PROSITE" id="PS50931">
    <property type="entry name" value="HTH_LYSR"/>
    <property type="match status" value="1"/>
</dbReference>
<name>A0AAU7VZF7_9MICO</name>
<dbReference type="PANTHER" id="PTHR30346">
    <property type="entry name" value="TRANSCRIPTIONAL DUAL REGULATOR HCAR-RELATED"/>
    <property type="match status" value="1"/>
</dbReference>
<accession>A0AAU7VZF7</accession>
<dbReference type="InterPro" id="IPR036390">
    <property type="entry name" value="WH_DNA-bd_sf"/>
</dbReference>
<reference evidence="6" key="1">
    <citation type="submission" date="2024-06" db="EMBL/GenBank/DDBJ databases">
        <title>Draft genome sequence of Microbacterium sp. strain A8/3-1, isolated from Oxytropis tragacanthoides Fisch. ex DC. Root nodules in the Altai region of Russia.</title>
        <authorList>
            <person name="Sazanova A."/>
            <person name="Guro P."/>
            <person name="Kuznetsova I."/>
            <person name="Belimov A."/>
            <person name="Safronova V."/>
        </authorList>
    </citation>
    <scope>NUCLEOTIDE SEQUENCE</scope>
    <source>
        <strain evidence="6">A8/3-1</strain>
    </source>
</reference>
<dbReference type="PANTHER" id="PTHR30346:SF29">
    <property type="entry name" value="LYSR SUBSTRATE-BINDING"/>
    <property type="match status" value="1"/>
</dbReference>
<dbReference type="EMBL" id="CP158357">
    <property type="protein sequence ID" value="XBX78920.1"/>
    <property type="molecule type" value="Genomic_DNA"/>
</dbReference>
<proteinExistence type="inferred from homology"/>
<evidence type="ECO:0000256" key="3">
    <source>
        <dbReference type="ARBA" id="ARBA00023125"/>
    </source>
</evidence>
<dbReference type="Pfam" id="PF03466">
    <property type="entry name" value="LysR_substrate"/>
    <property type="match status" value="1"/>
</dbReference>
<dbReference type="AlphaFoldDB" id="A0AAU7VZF7"/>
<keyword evidence="4" id="KW-0804">Transcription</keyword>
<dbReference type="SUPFAM" id="SSF53850">
    <property type="entry name" value="Periplasmic binding protein-like II"/>
    <property type="match status" value="1"/>
</dbReference>
<dbReference type="InterPro" id="IPR000847">
    <property type="entry name" value="LysR_HTH_N"/>
</dbReference>
<evidence type="ECO:0000256" key="4">
    <source>
        <dbReference type="ARBA" id="ARBA00023163"/>
    </source>
</evidence>
<dbReference type="RefSeq" id="WP_350352093.1">
    <property type="nucleotide sequence ID" value="NZ_CP158357.1"/>
</dbReference>
<dbReference type="GO" id="GO:0003677">
    <property type="term" value="F:DNA binding"/>
    <property type="evidence" value="ECO:0007669"/>
    <property type="project" value="UniProtKB-KW"/>
</dbReference>
<keyword evidence="2" id="KW-0805">Transcription regulation</keyword>
<evidence type="ECO:0000256" key="1">
    <source>
        <dbReference type="ARBA" id="ARBA00009437"/>
    </source>
</evidence>
<sequence>MELHQLQILRELHALGSVTAVAEALRVTPSAVSQHLAALQRGFRSPLTRREGRTLVLTRAGEVLAAAGADAIDAMAAARNALDDFEGTATGVVSISGFHSVGQALFGPLLRELSGIPDAPTVQLTDEDVAQSEFPGLTARHDLVLAHRMEHSDPWPAQGVRSLTLIREPLDVAVPASHPLASRTSVTPQDVVGERWVTSRVGYSPDDVLRAVSAVAKRPIEVQHRINDYGAVSAVVAAGGVLGMLPRFTSRGVDDHDIVRVPLRGVSTHRMIDLLARPENLRRRSVRLTVDALQRVMTRLSDDAS</sequence>